<accession>A0A9W4W3R1</accession>
<dbReference type="InterPro" id="IPR013766">
    <property type="entry name" value="Thioredoxin_domain"/>
</dbReference>
<dbReference type="SUPFAM" id="SSF52833">
    <property type="entry name" value="Thioredoxin-like"/>
    <property type="match status" value="3"/>
</dbReference>
<dbReference type="Proteomes" id="UP001152533">
    <property type="component" value="Unassembled WGS sequence"/>
</dbReference>
<dbReference type="PANTHER" id="PTHR18929:SF240">
    <property type="entry name" value="PROTEIN DISULFIDE-ISOMERASE"/>
    <property type="match status" value="1"/>
</dbReference>
<feature type="region of interest" description="Disordered" evidence="2">
    <location>
        <begin position="361"/>
        <end position="401"/>
    </location>
</feature>
<gene>
    <name evidence="5" type="ORF">CGXH109_LOCUS8761</name>
</gene>
<keyword evidence="6" id="KW-1185">Reference proteome</keyword>
<dbReference type="EMBL" id="CAMGZC010000032">
    <property type="protein sequence ID" value="CAI0641908.1"/>
    <property type="molecule type" value="Genomic_DNA"/>
</dbReference>
<organism evidence="5 6">
    <name type="scientific">Colletotrichum noveboracense</name>
    <dbReference type="NCBI Taxonomy" id="2664923"/>
    <lineage>
        <taxon>Eukaryota</taxon>
        <taxon>Fungi</taxon>
        <taxon>Dikarya</taxon>
        <taxon>Ascomycota</taxon>
        <taxon>Pezizomycotina</taxon>
        <taxon>Sordariomycetes</taxon>
        <taxon>Hypocreomycetidae</taxon>
        <taxon>Glomerellales</taxon>
        <taxon>Glomerellaceae</taxon>
        <taxon>Colletotrichum</taxon>
        <taxon>Colletotrichum gloeosporioides species complex</taxon>
    </lineage>
</organism>
<dbReference type="Gene3D" id="3.40.30.10">
    <property type="entry name" value="Glutaredoxin"/>
    <property type="match status" value="3"/>
</dbReference>
<name>A0A9W4W3R1_9PEZI</name>
<protein>
    <recommendedName>
        <fullName evidence="4">Thioredoxin domain-containing protein</fullName>
    </recommendedName>
</protein>
<sequence>MSLKIVLPLLALAGTGLGWQHKAEAQVRDAIATNEYSLIAFVASSTQHTDPTSLQRTLCAAPLVTVSNHISDSSKALEPHWGAVEDAIPTALSVDCEASSDLCADLDVASFPAIRFYRPDGTKHHYRGSRKGSEIGAFVNRMNRPVINPVEKQTLSSFRSSDDVVVLGQFTTEESSLRDRYNDLAERFHDRYAFGLTDVPESPGRITCWNNAIGAMQMSSELEEVDAMEKLVKKCAAPLVPRLTRRNEAEYLNAGKSLVYFFARIDQFLDAWSSAVIPLAKKYHQYITFVTVDLTEYPEMPAMFGLPTNIEDAVALQNPATGQVFPFTGEITIDAVEAFITDISEGNIEPWDGETILEVVEVDADDEAAPTQAEEQKENQEGASTSNAEDAKEKTDTHDEL</sequence>
<dbReference type="GO" id="GO:0005783">
    <property type="term" value="C:endoplasmic reticulum"/>
    <property type="evidence" value="ECO:0007669"/>
    <property type="project" value="TreeGrafter"/>
</dbReference>
<dbReference type="InterPro" id="IPR036249">
    <property type="entry name" value="Thioredoxin-like_sf"/>
</dbReference>
<dbReference type="GO" id="GO:0003756">
    <property type="term" value="F:protein disulfide isomerase activity"/>
    <property type="evidence" value="ECO:0007669"/>
    <property type="project" value="TreeGrafter"/>
</dbReference>
<comment type="caution">
    <text evidence="5">The sequence shown here is derived from an EMBL/GenBank/DDBJ whole genome shotgun (WGS) entry which is preliminary data.</text>
</comment>
<comment type="similarity">
    <text evidence="1">Belongs to the protein disulfide isomerase family.</text>
</comment>
<feature type="signal peptide" evidence="3">
    <location>
        <begin position="1"/>
        <end position="18"/>
    </location>
</feature>
<dbReference type="AlphaFoldDB" id="A0A9W4W3R1"/>
<reference evidence="5" key="1">
    <citation type="submission" date="2022-08" db="EMBL/GenBank/DDBJ databases">
        <authorList>
            <person name="Giroux E."/>
            <person name="Giroux E."/>
        </authorList>
    </citation>
    <scope>NUCLEOTIDE SEQUENCE</scope>
    <source>
        <strain evidence="5">H1091258</strain>
    </source>
</reference>
<dbReference type="GO" id="GO:0006457">
    <property type="term" value="P:protein folding"/>
    <property type="evidence" value="ECO:0007669"/>
    <property type="project" value="TreeGrafter"/>
</dbReference>
<dbReference type="GO" id="GO:0034976">
    <property type="term" value="P:response to endoplasmic reticulum stress"/>
    <property type="evidence" value="ECO:0007669"/>
    <property type="project" value="TreeGrafter"/>
</dbReference>
<keyword evidence="3" id="KW-0732">Signal</keyword>
<feature type="compositionally biased region" description="Basic and acidic residues" evidence="2">
    <location>
        <begin position="389"/>
        <end position="401"/>
    </location>
</feature>
<dbReference type="Pfam" id="PF00085">
    <property type="entry name" value="Thioredoxin"/>
    <property type="match status" value="1"/>
</dbReference>
<dbReference type="CDD" id="cd02961">
    <property type="entry name" value="PDI_a_family"/>
    <property type="match status" value="1"/>
</dbReference>
<dbReference type="CDD" id="cd02981">
    <property type="entry name" value="PDI_b_family"/>
    <property type="match status" value="1"/>
</dbReference>
<evidence type="ECO:0000259" key="4">
    <source>
        <dbReference type="Pfam" id="PF00085"/>
    </source>
</evidence>
<proteinExistence type="inferred from homology"/>
<evidence type="ECO:0000313" key="5">
    <source>
        <dbReference type="EMBL" id="CAI0641908.1"/>
    </source>
</evidence>
<dbReference type="PANTHER" id="PTHR18929">
    <property type="entry name" value="PROTEIN DISULFIDE ISOMERASE"/>
    <property type="match status" value="1"/>
</dbReference>
<evidence type="ECO:0000313" key="6">
    <source>
        <dbReference type="Proteomes" id="UP001152533"/>
    </source>
</evidence>
<dbReference type="CDD" id="cd02982">
    <property type="entry name" value="PDI_b'_family"/>
    <property type="match status" value="1"/>
</dbReference>
<evidence type="ECO:0000256" key="1">
    <source>
        <dbReference type="ARBA" id="ARBA00006347"/>
    </source>
</evidence>
<evidence type="ECO:0000256" key="3">
    <source>
        <dbReference type="SAM" id="SignalP"/>
    </source>
</evidence>
<evidence type="ECO:0000256" key="2">
    <source>
        <dbReference type="SAM" id="MobiDB-lite"/>
    </source>
</evidence>
<feature type="domain" description="Thioredoxin" evidence="4">
    <location>
        <begin position="75"/>
        <end position="140"/>
    </location>
</feature>
<dbReference type="Pfam" id="PF13848">
    <property type="entry name" value="Thioredoxin_6"/>
    <property type="match status" value="1"/>
</dbReference>
<feature type="chain" id="PRO_5040776379" description="Thioredoxin domain-containing protein" evidence="3">
    <location>
        <begin position="19"/>
        <end position="401"/>
    </location>
</feature>